<dbReference type="Pfam" id="PF01494">
    <property type="entry name" value="FAD_binding_3"/>
    <property type="match status" value="1"/>
</dbReference>
<dbReference type="PANTHER" id="PTHR43747">
    <property type="entry name" value="FAD-BINDING PROTEIN"/>
    <property type="match status" value="1"/>
</dbReference>
<dbReference type="Proteomes" id="UP000190906">
    <property type="component" value="Unassembled WGS sequence"/>
</dbReference>
<protein>
    <submittedName>
        <fullName evidence="3">FAD-dependent oxidoreductase</fullName>
    </submittedName>
</protein>
<organism evidence="3 4">
    <name type="scientific">Bacillus cereus</name>
    <dbReference type="NCBI Taxonomy" id="1396"/>
    <lineage>
        <taxon>Bacteria</taxon>
        <taxon>Bacillati</taxon>
        <taxon>Bacillota</taxon>
        <taxon>Bacilli</taxon>
        <taxon>Bacillales</taxon>
        <taxon>Bacillaceae</taxon>
        <taxon>Bacillus</taxon>
        <taxon>Bacillus cereus group</taxon>
    </lineage>
</organism>
<dbReference type="Gene3D" id="3.50.50.60">
    <property type="entry name" value="FAD/NAD(P)-binding domain"/>
    <property type="match status" value="1"/>
</dbReference>
<dbReference type="AlphaFoldDB" id="A0A1S9TJ88"/>
<dbReference type="InterPro" id="IPR002938">
    <property type="entry name" value="FAD-bd"/>
</dbReference>
<evidence type="ECO:0000313" key="4">
    <source>
        <dbReference type="Proteomes" id="UP000190906"/>
    </source>
</evidence>
<accession>A0A1S9TJ88</accession>
<dbReference type="SUPFAM" id="SSF51905">
    <property type="entry name" value="FAD/NAD(P)-binding domain"/>
    <property type="match status" value="1"/>
</dbReference>
<dbReference type="InterPro" id="IPR050816">
    <property type="entry name" value="Flavin-dep_Halogenase_NPB"/>
</dbReference>
<dbReference type="GO" id="GO:0071949">
    <property type="term" value="F:FAD binding"/>
    <property type="evidence" value="ECO:0007669"/>
    <property type="project" value="InterPro"/>
</dbReference>
<name>A0A1S9TJ88_BACCE</name>
<evidence type="ECO:0000259" key="2">
    <source>
        <dbReference type="Pfam" id="PF01494"/>
    </source>
</evidence>
<dbReference type="PRINTS" id="PR00420">
    <property type="entry name" value="RNGMNOXGNASE"/>
</dbReference>
<dbReference type="InterPro" id="IPR036188">
    <property type="entry name" value="FAD/NAD-bd_sf"/>
</dbReference>
<proteinExistence type="inferred from homology"/>
<comment type="caution">
    <text evidence="3">The sequence shown here is derived from an EMBL/GenBank/DDBJ whole genome shotgun (WGS) entry which is preliminary data.</text>
</comment>
<comment type="similarity">
    <text evidence="1">Belongs to the flavin-dependent halogenase family. Bacterial tryptophan halogenase subfamily.</text>
</comment>
<feature type="domain" description="FAD-binding" evidence="2">
    <location>
        <begin position="13"/>
        <end position="182"/>
    </location>
</feature>
<evidence type="ECO:0000313" key="3">
    <source>
        <dbReference type="EMBL" id="OOR09982.1"/>
    </source>
</evidence>
<gene>
    <name evidence="3" type="ORF">BW897_24790</name>
</gene>
<dbReference type="PANTHER" id="PTHR43747:SF1">
    <property type="entry name" value="SLR1998 PROTEIN"/>
    <property type="match status" value="1"/>
</dbReference>
<evidence type="ECO:0000256" key="1">
    <source>
        <dbReference type="ARBA" id="ARBA00038396"/>
    </source>
</evidence>
<sequence length="348" mass="38533">MEIGNIEMSNSNLDVIIIGSGPAGTATAITCAQRGLKVIMIEGEQFPRDRPGETLHPGIEPLLQQLGVTEEFDKAGFLRHEGNWVQWEGKRHFVPFGSDESGKWLGFQAWRADFDAILLHQAISLGVDVRQPCRALRPIVTHNRVSGVVTSNGELQSSFLIDATGRRQWLAQKLNLKINTYSPRLIARFGYATGTCPARDASPAIVAHDNGWSWTARVRPNVYQWTELSFDNVALKRDWIPEEFQGLKPMGRPNGADVTWRAISHPGGAGYFLVGDAAAVLDPASSHGVLKAIMSGMMAAHSIAQVMNAGQKEDTIILGYCKWIRNWFEHDVEKLKQLYALLPSFKGF</sequence>
<dbReference type="EMBL" id="MUAJ01000034">
    <property type="protein sequence ID" value="OOR09982.1"/>
    <property type="molecule type" value="Genomic_DNA"/>
</dbReference>
<reference evidence="3 4" key="1">
    <citation type="submission" date="2017-01" db="EMBL/GenBank/DDBJ databases">
        <title>Bacillus cereus isolates.</title>
        <authorList>
            <person name="Beno S.M."/>
        </authorList>
    </citation>
    <scope>NUCLEOTIDE SEQUENCE [LARGE SCALE GENOMIC DNA]</scope>
    <source>
        <strain evidence="3 4">FSL H8-0485</strain>
    </source>
</reference>